<dbReference type="Proteomes" id="UP000658278">
    <property type="component" value="Unassembled WGS sequence"/>
</dbReference>
<accession>A0A934R989</accession>
<proteinExistence type="predicted"/>
<dbReference type="EMBL" id="JAENII010000004">
    <property type="protein sequence ID" value="MBK1826687.1"/>
    <property type="molecule type" value="Genomic_DNA"/>
</dbReference>
<keyword evidence="3" id="KW-1185">Reference proteome</keyword>
<feature type="transmembrane region" description="Helical" evidence="1">
    <location>
        <begin position="130"/>
        <end position="150"/>
    </location>
</feature>
<keyword evidence="1" id="KW-1133">Transmembrane helix</keyword>
<keyword evidence="1" id="KW-0472">Membrane</keyword>
<reference evidence="2" key="1">
    <citation type="submission" date="2021-01" db="EMBL/GenBank/DDBJ databases">
        <title>Modified the classification status of verrucomicrobia.</title>
        <authorList>
            <person name="Feng X."/>
        </authorList>
    </citation>
    <scope>NUCLEOTIDE SEQUENCE</scope>
    <source>
        <strain evidence="2">KCTC 22201</strain>
    </source>
</reference>
<comment type="caution">
    <text evidence="2">The sequence shown here is derived from an EMBL/GenBank/DDBJ whole genome shotgun (WGS) entry which is preliminary data.</text>
</comment>
<organism evidence="2 3">
    <name type="scientific">Haloferula rosea</name>
    <dbReference type="NCBI Taxonomy" id="490093"/>
    <lineage>
        <taxon>Bacteria</taxon>
        <taxon>Pseudomonadati</taxon>
        <taxon>Verrucomicrobiota</taxon>
        <taxon>Verrucomicrobiia</taxon>
        <taxon>Verrucomicrobiales</taxon>
        <taxon>Verrucomicrobiaceae</taxon>
        <taxon>Haloferula</taxon>
    </lineage>
</organism>
<sequence length="169" mass="19525">MIRPWYRSRLFWLANFGLMFLLWCWWDSMQHGTWVGLRKDATPSGVSGFYLTSGFSELSFNSYDDPFVPSGSPPLEFGRFSIASFLQGSEAHAEFLGRWENWFRPAMGRTPYGSVDPFASPGSPPIDPYLAYWLLVLGYLVACSVLLVAWQRWKRKRQLRHQEAVEADE</sequence>
<protein>
    <submittedName>
        <fullName evidence="2">Uncharacterized protein</fullName>
    </submittedName>
</protein>
<evidence type="ECO:0000256" key="1">
    <source>
        <dbReference type="SAM" id="Phobius"/>
    </source>
</evidence>
<evidence type="ECO:0000313" key="3">
    <source>
        <dbReference type="Proteomes" id="UP000658278"/>
    </source>
</evidence>
<keyword evidence="1" id="KW-0812">Transmembrane</keyword>
<dbReference type="RefSeq" id="WP_200277877.1">
    <property type="nucleotide sequence ID" value="NZ_JAENII010000004.1"/>
</dbReference>
<dbReference type="AlphaFoldDB" id="A0A934R989"/>
<evidence type="ECO:0000313" key="2">
    <source>
        <dbReference type="EMBL" id="MBK1826687.1"/>
    </source>
</evidence>
<gene>
    <name evidence="2" type="ORF">JIN81_06635</name>
</gene>
<feature type="transmembrane region" description="Helical" evidence="1">
    <location>
        <begin position="12"/>
        <end position="29"/>
    </location>
</feature>
<name>A0A934R989_9BACT</name>